<accession>A0A368FP64</accession>
<comment type="caution">
    <text evidence="8">The sequence shown here is derived from an EMBL/GenBank/DDBJ whole genome shotgun (WGS) entry which is preliminary data.</text>
</comment>
<keyword evidence="4 6" id="KW-0472">Membrane</keyword>
<evidence type="ECO:0000256" key="1">
    <source>
        <dbReference type="ARBA" id="ARBA00004141"/>
    </source>
</evidence>
<feature type="region of interest" description="Disordered" evidence="5">
    <location>
        <begin position="254"/>
        <end position="273"/>
    </location>
</feature>
<protein>
    <recommendedName>
        <fullName evidence="7">Dendritic cell-specific transmembrane protein-like domain-containing protein</fullName>
    </recommendedName>
</protein>
<evidence type="ECO:0000256" key="6">
    <source>
        <dbReference type="SAM" id="Phobius"/>
    </source>
</evidence>
<dbReference type="InterPro" id="IPR051856">
    <property type="entry name" value="CSR-E3_Ligase_Protein"/>
</dbReference>
<evidence type="ECO:0000313" key="8">
    <source>
        <dbReference type="EMBL" id="RCN33923.1"/>
    </source>
</evidence>
<dbReference type="PANTHER" id="PTHR21041">
    <property type="entry name" value="DENDRITIC CELL-SPECIFIC TRANSMEMBRANE PROTEIN"/>
    <property type="match status" value="1"/>
</dbReference>
<evidence type="ECO:0000256" key="3">
    <source>
        <dbReference type="ARBA" id="ARBA00022989"/>
    </source>
</evidence>
<reference evidence="8 9" key="1">
    <citation type="submission" date="2014-10" db="EMBL/GenBank/DDBJ databases">
        <title>Draft genome of the hookworm Ancylostoma caninum.</title>
        <authorList>
            <person name="Mitreva M."/>
        </authorList>
    </citation>
    <scope>NUCLEOTIDE SEQUENCE [LARGE SCALE GENOMIC DNA]</scope>
    <source>
        <strain evidence="8 9">Baltimore</strain>
    </source>
</reference>
<evidence type="ECO:0000259" key="7">
    <source>
        <dbReference type="Pfam" id="PF07782"/>
    </source>
</evidence>
<keyword evidence="9" id="KW-1185">Reference proteome</keyword>
<dbReference type="STRING" id="29170.A0A368FP64"/>
<feature type="transmembrane region" description="Helical" evidence="6">
    <location>
        <begin position="630"/>
        <end position="652"/>
    </location>
</feature>
<evidence type="ECO:0000256" key="5">
    <source>
        <dbReference type="SAM" id="MobiDB-lite"/>
    </source>
</evidence>
<dbReference type="EMBL" id="JOJR01000850">
    <property type="protein sequence ID" value="RCN33923.1"/>
    <property type="molecule type" value="Genomic_DNA"/>
</dbReference>
<dbReference type="InterPro" id="IPR012858">
    <property type="entry name" value="DC_STAMP-like"/>
</dbReference>
<evidence type="ECO:0000256" key="2">
    <source>
        <dbReference type="ARBA" id="ARBA00022692"/>
    </source>
</evidence>
<organism evidence="8 9">
    <name type="scientific">Ancylostoma caninum</name>
    <name type="common">Dog hookworm</name>
    <dbReference type="NCBI Taxonomy" id="29170"/>
    <lineage>
        <taxon>Eukaryota</taxon>
        <taxon>Metazoa</taxon>
        <taxon>Ecdysozoa</taxon>
        <taxon>Nematoda</taxon>
        <taxon>Chromadorea</taxon>
        <taxon>Rhabditida</taxon>
        <taxon>Rhabditina</taxon>
        <taxon>Rhabditomorpha</taxon>
        <taxon>Strongyloidea</taxon>
        <taxon>Ancylostomatidae</taxon>
        <taxon>Ancylostomatinae</taxon>
        <taxon>Ancylostoma</taxon>
    </lineage>
</organism>
<sequence length="753" mass="87174">MVATGYFTDARRARIRRKTGVGFLEDYFLRSEIGDYRRLRLLINLIVGVLFCSSLYYLGWRKLNFADFHYVYGVIFKWAMILSTACAFSLSPMFRCAMLCVLFGAMGKNGQGEQLEAYPADFRSAYPFLHRHLHLLAPLSLLILDNLNDGPISNIVSNYQRTAEILLCHLELQAKIASNRVSMLTGPVEAVLEKQMEIGLQMLKDLIKKIRSIITPFLAEIKASKTNEDKNMEERDDQLNSYAQRKVLKSLMKEESEELQKSDEKESLGTSKENADKLLKTKPAWTEFKTIQGRHIAKRIAKRCNDVFIKGVDKCRDLMSSVKDKCYEAMPWYLMFFVCPKLNAEEACNIMQRRLQSLSLCQRHMANAQMSGSMEGDVNDVVNITNEIDDELQANVVPEHLKPYGLFVLKLSLQLHLLLVEMPRLENVFQVTELKMFVSIGANYVKVVLKTISKVIQALFIFYVYIIFRDSVRMIENYKTDVDFNNCFITSVFWQIDHHRELLGQQAIRHISSSEMRNWKLMNVFSAPTRAELDRAKGPLMSWIVTAFVAVLLVFMDYYLYAFLDAIVSASHTKIEQLGSSSAAIEVQGDGVVAQFVRAMIADNRTIEVDNSMTNAHCLMPPQKPNFQHIFTWIALPLIISLLLQVIFSFVVKRVIVNHFMPFMFPLRDRVRIIYLYNKVLFLRLKHRQESRARIRFIVDRWRINEENDEGGWLSYRSWFKLNVLDRLFKTGQCLMCQVRSLVKSVFLFMTKL</sequence>
<dbReference type="AlphaFoldDB" id="A0A368FP64"/>
<evidence type="ECO:0000313" key="9">
    <source>
        <dbReference type="Proteomes" id="UP000252519"/>
    </source>
</evidence>
<proteinExistence type="predicted"/>
<keyword evidence="3 6" id="KW-1133">Transmembrane helix</keyword>
<feature type="domain" description="Dendritic cell-specific transmembrane protein-like" evidence="7">
    <location>
        <begin position="484"/>
        <end position="677"/>
    </location>
</feature>
<feature type="transmembrane region" description="Helical" evidence="6">
    <location>
        <begin position="39"/>
        <end position="58"/>
    </location>
</feature>
<evidence type="ECO:0000256" key="4">
    <source>
        <dbReference type="ARBA" id="ARBA00023136"/>
    </source>
</evidence>
<name>A0A368FP64_ANCCA</name>
<comment type="subcellular location">
    <subcellularLocation>
        <location evidence="1">Membrane</location>
        <topology evidence="1">Multi-pass membrane protein</topology>
    </subcellularLocation>
</comment>
<dbReference type="Proteomes" id="UP000252519">
    <property type="component" value="Unassembled WGS sequence"/>
</dbReference>
<feature type="transmembrane region" description="Helical" evidence="6">
    <location>
        <begin position="70"/>
        <end position="90"/>
    </location>
</feature>
<gene>
    <name evidence="8" type="ORF">ANCCAN_20242</name>
</gene>
<dbReference type="GO" id="GO:0016020">
    <property type="term" value="C:membrane"/>
    <property type="evidence" value="ECO:0007669"/>
    <property type="project" value="UniProtKB-SubCell"/>
</dbReference>
<feature type="transmembrane region" description="Helical" evidence="6">
    <location>
        <begin position="540"/>
        <end position="561"/>
    </location>
</feature>
<dbReference type="PANTHER" id="PTHR21041:SF17">
    <property type="entry name" value="E3 UBIQUITIN-PROTEIN LIGASE DCST1"/>
    <property type="match status" value="1"/>
</dbReference>
<keyword evidence="2 6" id="KW-0812">Transmembrane</keyword>
<dbReference type="Pfam" id="PF07782">
    <property type="entry name" value="DC_STAMP"/>
    <property type="match status" value="1"/>
</dbReference>
<dbReference type="OrthoDB" id="5985669at2759"/>